<evidence type="ECO:0000313" key="1">
    <source>
        <dbReference type="EMBL" id="KFI95493.1"/>
    </source>
</evidence>
<protein>
    <submittedName>
        <fullName evidence="1">Uncharacterized protein</fullName>
    </submittedName>
</protein>
<dbReference type="EMBL" id="JGZO01000002">
    <property type="protein sequence ID" value="KFI95493.1"/>
    <property type="molecule type" value="Genomic_DNA"/>
</dbReference>
<dbReference type="GeneID" id="85167190"/>
<dbReference type="AlphaFoldDB" id="A0A087DIZ3"/>
<proteinExistence type="predicted"/>
<dbReference type="Proteomes" id="UP000029033">
    <property type="component" value="Unassembled WGS sequence"/>
</dbReference>
<sequence>MSFKDSMIRGLAMYGMSAMSQHGRPTTTMMRDMIDEADKSAR</sequence>
<comment type="caution">
    <text evidence="1">The sequence shown here is derived from an EMBL/GenBank/DDBJ whole genome shotgun (WGS) entry which is preliminary data.</text>
</comment>
<keyword evidence="2" id="KW-1185">Reference proteome</keyword>
<gene>
    <name evidence="1" type="ORF">BSCA_0524</name>
</gene>
<name>A0A087DIZ3_9BIFI</name>
<reference evidence="1 2" key="1">
    <citation type="submission" date="2014-03" db="EMBL/GenBank/DDBJ databases">
        <title>Genomics of Bifidobacteria.</title>
        <authorList>
            <person name="Ventura M."/>
            <person name="Milani C."/>
            <person name="Lugli G.A."/>
        </authorList>
    </citation>
    <scope>NUCLEOTIDE SEQUENCE [LARGE SCALE GENOMIC DNA]</scope>
    <source>
        <strain evidence="1 2">LMG 21589</strain>
    </source>
</reference>
<dbReference type="RefSeq" id="WP_269429196.1">
    <property type="nucleotide sequence ID" value="NZ_CAUPKV010000001.1"/>
</dbReference>
<evidence type="ECO:0000313" key="2">
    <source>
        <dbReference type="Proteomes" id="UP000029033"/>
    </source>
</evidence>
<accession>A0A087DIZ3</accession>
<organism evidence="1 2">
    <name type="scientific">Bifidobacterium scardovii</name>
    <dbReference type="NCBI Taxonomy" id="158787"/>
    <lineage>
        <taxon>Bacteria</taxon>
        <taxon>Bacillati</taxon>
        <taxon>Actinomycetota</taxon>
        <taxon>Actinomycetes</taxon>
        <taxon>Bifidobacteriales</taxon>
        <taxon>Bifidobacteriaceae</taxon>
        <taxon>Bifidobacterium</taxon>
    </lineage>
</organism>